<keyword evidence="1" id="KW-0732">Signal</keyword>
<dbReference type="InterPro" id="IPR029050">
    <property type="entry name" value="Immunoprotect_excell_Ig-like"/>
</dbReference>
<name>A0A837DUB4_9LACO</name>
<accession>A0A837DUB4</accession>
<evidence type="ECO:0000313" key="3">
    <source>
        <dbReference type="EMBL" id="KIC04434.1"/>
    </source>
</evidence>
<keyword evidence="2" id="KW-1133">Transmembrane helix</keyword>
<evidence type="ECO:0000256" key="1">
    <source>
        <dbReference type="ARBA" id="ARBA00022729"/>
    </source>
</evidence>
<proteinExistence type="predicted"/>
<dbReference type="AlphaFoldDB" id="A0A837DUB4"/>
<evidence type="ECO:0000256" key="2">
    <source>
        <dbReference type="SAM" id="Phobius"/>
    </source>
</evidence>
<dbReference type="EMBL" id="AWYA01000104">
    <property type="protein sequence ID" value="KIC04434.1"/>
    <property type="molecule type" value="Genomic_DNA"/>
</dbReference>
<protein>
    <submittedName>
        <fullName evidence="3">Putative lipoprotein</fullName>
    </submittedName>
</protein>
<gene>
    <name evidence="3" type="ORF">LRN_0692</name>
</gene>
<evidence type="ECO:0000313" key="4">
    <source>
        <dbReference type="Proteomes" id="UP000031011"/>
    </source>
</evidence>
<sequence>MSKKITDENGKTYVEKKPFYKKGCFWIVAVVVVAIIIGAVAGGRGGGSDNGGTKVEKTTAKTKKSSTKTPKFYKVGDTVKVGDVVYTLKSVEKTDERNEMNDKQFKNVLKVVYHVKNEGSDELPIGADLDVYGPDNNKLDTYPINGTTINSVAAGKEADVTTGFGTDKLGDFELQFKPLVSVNKAAKFKVNVQ</sequence>
<keyword evidence="2" id="KW-0812">Transmembrane</keyword>
<keyword evidence="3" id="KW-0449">Lipoprotein</keyword>
<keyword evidence="2" id="KW-0472">Membrane</keyword>
<comment type="caution">
    <text evidence="3">The sequence shown here is derived from an EMBL/GenBank/DDBJ whole genome shotgun (WGS) entry which is preliminary data.</text>
</comment>
<dbReference type="Gene3D" id="2.60.40.1240">
    <property type="match status" value="1"/>
</dbReference>
<feature type="transmembrane region" description="Helical" evidence="2">
    <location>
        <begin position="23"/>
        <end position="43"/>
    </location>
</feature>
<organism evidence="3 4">
    <name type="scientific">Ligilactobacillus ruminis DPC 6832</name>
    <dbReference type="NCBI Taxonomy" id="1402208"/>
    <lineage>
        <taxon>Bacteria</taxon>
        <taxon>Bacillati</taxon>
        <taxon>Bacillota</taxon>
        <taxon>Bacilli</taxon>
        <taxon>Lactobacillales</taxon>
        <taxon>Lactobacillaceae</taxon>
        <taxon>Ligilactobacillus</taxon>
    </lineage>
</organism>
<dbReference type="Proteomes" id="UP000031011">
    <property type="component" value="Unassembled WGS sequence"/>
</dbReference>
<reference evidence="3 4" key="1">
    <citation type="journal article" date="2015" name="BMC Microbiol.">
        <title>Lactobacillus ruminis strains cluster according to their mammalian gut source.</title>
        <authorList>
            <person name="O' Donnell M.M."/>
            <person name="Harris H.M."/>
            <person name="Lynch D.B."/>
            <person name="Ross R.P."/>
            <person name="O'Toole P.W."/>
        </authorList>
    </citation>
    <scope>NUCLEOTIDE SEQUENCE [LARGE SCALE GENOMIC DNA]</scope>
    <source>
        <strain evidence="3 4">DPC 6832</strain>
    </source>
</reference>